<dbReference type="EMBL" id="JAUJEB010000004">
    <property type="protein sequence ID" value="MDN5214067.1"/>
    <property type="molecule type" value="Genomic_DNA"/>
</dbReference>
<proteinExistence type="predicted"/>
<feature type="transmembrane region" description="Helical" evidence="3">
    <location>
        <begin position="21"/>
        <end position="42"/>
    </location>
</feature>
<keyword evidence="1" id="KW-0175">Coiled coil</keyword>
<keyword evidence="6" id="KW-1185">Reference proteome</keyword>
<gene>
    <name evidence="5" type="ORF">QQ020_18470</name>
</gene>
<dbReference type="InterPro" id="IPR036388">
    <property type="entry name" value="WH-like_DNA-bd_sf"/>
</dbReference>
<feature type="coiled-coil region" evidence="1">
    <location>
        <begin position="485"/>
        <end position="512"/>
    </location>
</feature>
<evidence type="ECO:0000256" key="3">
    <source>
        <dbReference type="SAM" id="Phobius"/>
    </source>
</evidence>
<dbReference type="Proteomes" id="UP001172083">
    <property type="component" value="Unassembled WGS sequence"/>
</dbReference>
<dbReference type="RefSeq" id="WP_346759404.1">
    <property type="nucleotide sequence ID" value="NZ_JAUJEB010000004.1"/>
</dbReference>
<evidence type="ECO:0000259" key="4">
    <source>
        <dbReference type="PROSITE" id="PS51688"/>
    </source>
</evidence>
<evidence type="ECO:0000256" key="1">
    <source>
        <dbReference type="SAM" id="Coils"/>
    </source>
</evidence>
<dbReference type="InterPro" id="IPR008160">
    <property type="entry name" value="Collagen"/>
</dbReference>
<protein>
    <submittedName>
        <fullName evidence="5">Tail fiber domain-containing protein</fullName>
    </submittedName>
</protein>
<dbReference type="Gene3D" id="1.10.10.10">
    <property type="entry name" value="Winged helix-like DNA-binding domain superfamily/Winged helix DNA-binding domain"/>
    <property type="match status" value="1"/>
</dbReference>
<sequence>MNKTNVITFAFLHIKRVNNPLIKIFIVLNLFVAYPVFAQVGIGTQTPHNSAVLELFSTEKGLLIPRLNSAQRLAITNPANGLLVYDADISKIYFFDGTTWNELGREGPAGPQGPQGDDGDAGADGADGANGANGSNGADGADGADGVGIANIVDNGNGTFTVNYTDGGNDSFSVPVGGGTGWELAGNGGTDPLTEFLGTTDAQDLVFKTENIERLRIKQGNATLGGYIGINNNNPTSRLDVMGGAPSTNFGFTVKNTLRTNFGVRDDGNVVINEKLGIGTVTPDEALHIQKGVNAKIIVEATAITTGRKLEIGTSFTGIGPSTSFLRMHNPLQDLIIRTNNGTDAERFRFKDNGQLILGESATGLVPVGTNRLTVYGDVDVTGDITATGTITGSDGRFKKHVNSIEQGLDIILGLRPVTFQWKKAFIAGKNMDADRKYYGFISQEVEKVFPETVVKKEALVGNKKVEDFRFINLTNFTPVLVKALQEQQTIIETQHDEINSLKKRIMSLENKTPKNTKEKAIQEKLLSLEAELDLLKAYIYNNSASAKQAKDDSKEIKLLDK</sequence>
<dbReference type="Pfam" id="PF01391">
    <property type="entry name" value="Collagen"/>
    <property type="match status" value="1"/>
</dbReference>
<evidence type="ECO:0000313" key="5">
    <source>
        <dbReference type="EMBL" id="MDN5214067.1"/>
    </source>
</evidence>
<keyword evidence="3" id="KW-1133">Transmembrane helix</keyword>
<keyword evidence="3" id="KW-0472">Membrane</keyword>
<reference evidence="5" key="1">
    <citation type="submission" date="2023-06" db="EMBL/GenBank/DDBJ databases">
        <title>Genomic of Agaribacillus aureum.</title>
        <authorList>
            <person name="Wang G."/>
        </authorList>
    </citation>
    <scope>NUCLEOTIDE SEQUENCE</scope>
    <source>
        <strain evidence="5">BMA12</strain>
    </source>
</reference>
<keyword evidence="3" id="KW-0812">Transmembrane</keyword>
<dbReference type="Pfam" id="PF13884">
    <property type="entry name" value="Peptidase_S74"/>
    <property type="match status" value="1"/>
</dbReference>
<evidence type="ECO:0000313" key="6">
    <source>
        <dbReference type="Proteomes" id="UP001172083"/>
    </source>
</evidence>
<dbReference type="InterPro" id="IPR030392">
    <property type="entry name" value="S74_ICA"/>
</dbReference>
<feature type="domain" description="Peptidase S74" evidence="4">
    <location>
        <begin position="394"/>
        <end position="506"/>
    </location>
</feature>
<feature type="region of interest" description="Disordered" evidence="2">
    <location>
        <begin position="103"/>
        <end position="139"/>
    </location>
</feature>
<name>A0ABT8LAQ6_9BACT</name>
<organism evidence="5 6">
    <name type="scientific">Agaribacillus aureus</name>
    <dbReference type="NCBI Taxonomy" id="3051825"/>
    <lineage>
        <taxon>Bacteria</taxon>
        <taxon>Pseudomonadati</taxon>
        <taxon>Bacteroidota</taxon>
        <taxon>Cytophagia</taxon>
        <taxon>Cytophagales</taxon>
        <taxon>Splendidivirgaceae</taxon>
        <taxon>Agaribacillus</taxon>
    </lineage>
</organism>
<evidence type="ECO:0000256" key="2">
    <source>
        <dbReference type="SAM" id="MobiDB-lite"/>
    </source>
</evidence>
<comment type="caution">
    <text evidence="5">The sequence shown here is derived from an EMBL/GenBank/DDBJ whole genome shotgun (WGS) entry which is preliminary data.</text>
</comment>
<dbReference type="PROSITE" id="PS51688">
    <property type="entry name" value="ICA"/>
    <property type="match status" value="1"/>
</dbReference>
<accession>A0ABT8LAQ6</accession>
<feature type="compositionally biased region" description="Low complexity" evidence="2">
    <location>
        <begin position="123"/>
        <end position="139"/>
    </location>
</feature>